<dbReference type="Proteomes" id="UP000823749">
    <property type="component" value="Chromosome 1"/>
</dbReference>
<protein>
    <submittedName>
        <fullName evidence="2">Uncharacterized protein</fullName>
    </submittedName>
</protein>
<evidence type="ECO:0000313" key="2">
    <source>
        <dbReference type="EMBL" id="KAG5565850.1"/>
    </source>
</evidence>
<reference evidence="2" key="1">
    <citation type="submission" date="2020-08" db="EMBL/GenBank/DDBJ databases">
        <title>Plant Genome Project.</title>
        <authorList>
            <person name="Zhang R.-G."/>
        </authorList>
    </citation>
    <scope>NUCLEOTIDE SEQUENCE</scope>
    <source>
        <strain evidence="2">WSP0</strain>
        <tissue evidence="2">Leaf</tissue>
    </source>
</reference>
<dbReference type="EMBL" id="JACTNZ010000001">
    <property type="protein sequence ID" value="KAG5565850.1"/>
    <property type="molecule type" value="Genomic_DNA"/>
</dbReference>
<dbReference type="AlphaFoldDB" id="A0AAV6LM99"/>
<keyword evidence="1" id="KW-0812">Transmembrane</keyword>
<keyword evidence="3" id="KW-1185">Reference proteome</keyword>
<name>A0AAV6LM99_9ERIC</name>
<organism evidence="2 3">
    <name type="scientific">Rhododendron griersonianum</name>
    <dbReference type="NCBI Taxonomy" id="479676"/>
    <lineage>
        <taxon>Eukaryota</taxon>
        <taxon>Viridiplantae</taxon>
        <taxon>Streptophyta</taxon>
        <taxon>Embryophyta</taxon>
        <taxon>Tracheophyta</taxon>
        <taxon>Spermatophyta</taxon>
        <taxon>Magnoliopsida</taxon>
        <taxon>eudicotyledons</taxon>
        <taxon>Gunneridae</taxon>
        <taxon>Pentapetalae</taxon>
        <taxon>asterids</taxon>
        <taxon>Ericales</taxon>
        <taxon>Ericaceae</taxon>
        <taxon>Ericoideae</taxon>
        <taxon>Rhodoreae</taxon>
        <taxon>Rhododendron</taxon>
    </lineage>
</organism>
<feature type="transmembrane region" description="Helical" evidence="1">
    <location>
        <begin position="124"/>
        <end position="143"/>
    </location>
</feature>
<sequence>MVCFSSSSPPPTPNPATIKRSPPFHRIYHFCRSLALPPPRPIFRHPAFPLPSVHPFSYQCFSLSLSLSLSLGAFLGIVEQSDKSRGWVLNMFSFGEDGSDWGSSVLHFFYHNFCISDKRNLRTYIGVLVCVSIDVVPIVFLMFP</sequence>
<feature type="transmembrane region" description="Helical" evidence="1">
    <location>
        <begin position="56"/>
        <end position="78"/>
    </location>
</feature>
<accession>A0AAV6LM99</accession>
<keyword evidence="1" id="KW-0472">Membrane</keyword>
<evidence type="ECO:0000256" key="1">
    <source>
        <dbReference type="SAM" id="Phobius"/>
    </source>
</evidence>
<evidence type="ECO:0000313" key="3">
    <source>
        <dbReference type="Proteomes" id="UP000823749"/>
    </source>
</evidence>
<proteinExistence type="predicted"/>
<comment type="caution">
    <text evidence="2">The sequence shown here is derived from an EMBL/GenBank/DDBJ whole genome shotgun (WGS) entry which is preliminary data.</text>
</comment>
<keyword evidence="1" id="KW-1133">Transmembrane helix</keyword>
<gene>
    <name evidence="2" type="ORF">RHGRI_001681</name>
</gene>